<dbReference type="InterPro" id="IPR018391">
    <property type="entry name" value="PQQ_b-propeller_rpt"/>
</dbReference>
<dbReference type="Gene3D" id="2.40.128.630">
    <property type="match status" value="1"/>
</dbReference>
<dbReference type="Pfam" id="PF13360">
    <property type="entry name" value="PQQ_2"/>
    <property type="match status" value="1"/>
</dbReference>
<evidence type="ECO:0000259" key="2">
    <source>
        <dbReference type="Pfam" id="PF13360"/>
    </source>
</evidence>
<dbReference type="Gene3D" id="2.130.10.10">
    <property type="entry name" value="YVTN repeat-like/Quinoprotein amine dehydrogenase"/>
    <property type="match status" value="1"/>
</dbReference>
<feature type="region of interest" description="Disordered" evidence="1">
    <location>
        <begin position="432"/>
        <end position="492"/>
    </location>
</feature>
<feature type="compositionally biased region" description="Acidic residues" evidence="1">
    <location>
        <begin position="441"/>
        <end position="492"/>
    </location>
</feature>
<sequence length="492" mass="53042">MPDWNRRAVLATGAALSTPGILASIGSTVAEEDTASSGTSTGDPPGWSSVYGNAANSRYLPLDDGFPEPNTIAWRSDTLRGGSNDGDIAVVDGRIYLVGEFESTDYEQTELRVASADDGTLEWKTEVTGRQRPTVADGTVYVSGTDRVTAFDTADGSFQWEREFDPELWISNATAADGVIYVVADGSRFNADATLYALDGDDGSTRWKREQVEARQENRETADPAPVGFKTAPVAVVNGSVYAITGGGEFKGTGSKAGIQWDGGVTELDAKTGEKQWGIVLEDGAFEKLIATEAFVCVQNKVDGLEETVLDSETGETVQTSKSTRTATADVRVTHDTIRPGSGPITVSTYGSEESWTASDIYYFPPLIVGDTLIATRTSEVVGFDLESGTETWSWEVDGSPHALAGVDENTLYFRLYHNDAPDELIALRASGDQGEGREGDEQEDDQCEEQEDDGQDEQEDDQCEEQEDDVQDETEPDDETEDGSDESDSDC</sequence>
<dbReference type="GeneID" id="56145126"/>
<proteinExistence type="predicted"/>
<name>A0A7D6CR47_9EURY</name>
<keyword evidence="4" id="KW-1185">Reference proteome</keyword>
<protein>
    <submittedName>
        <fullName evidence="3">PQQ-like beta-propeller repeat protein</fullName>
    </submittedName>
</protein>
<feature type="domain" description="Pyrrolo-quinoline quinone repeat" evidence="2">
    <location>
        <begin position="72"/>
        <end position="320"/>
    </location>
</feature>
<dbReference type="OrthoDB" id="174870at2157"/>
<dbReference type="InterPro" id="IPR011047">
    <property type="entry name" value="Quinoprotein_ADH-like_sf"/>
</dbReference>
<dbReference type="InterPro" id="IPR002372">
    <property type="entry name" value="PQQ_rpt_dom"/>
</dbReference>
<reference evidence="3 4" key="1">
    <citation type="submission" date="2020-07" db="EMBL/GenBank/DDBJ databases">
        <title>Natrinema (YPL30) sp. nov. and Haloterrigena xxxxxx (YPL8) sp. nov., isolated from a salt mine.</title>
        <authorList>
            <person name="Cui H."/>
        </authorList>
    </citation>
    <scope>NUCLEOTIDE SEQUENCE [LARGE SCALE GENOMIC DNA]</scope>
    <source>
        <strain evidence="3 4">YPL13</strain>
    </source>
</reference>
<dbReference type="PANTHER" id="PTHR34512:SF30">
    <property type="entry name" value="OUTER MEMBRANE PROTEIN ASSEMBLY FACTOR BAMB"/>
    <property type="match status" value="1"/>
</dbReference>
<evidence type="ECO:0000256" key="1">
    <source>
        <dbReference type="SAM" id="MobiDB-lite"/>
    </source>
</evidence>
<dbReference type="SUPFAM" id="SSF50998">
    <property type="entry name" value="Quinoprotein alcohol dehydrogenase-like"/>
    <property type="match status" value="1"/>
</dbReference>
<dbReference type="InterPro" id="IPR015943">
    <property type="entry name" value="WD40/YVTN_repeat-like_dom_sf"/>
</dbReference>
<gene>
    <name evidence="3" type="ORF">HYG81_17935</name>
</gene>
<accession>A0A7D6CR47</accession>
<evidence type="ECO:0000313" key="4">
    <source>
        <dbReference type="Proteomes" id="UP000510869"/>
    </source>
</evidence>
<dbReference type="EMBL" id="CP059154">
    <property type="protein sequence ID" value="QLK25931.1"/>
    <property type="molecule type" value="Genomic_DNA"/>
</dbReference>
<dbReference type="RefSeq" id="WP_180841112.1">
    <property type="nucleotide sequence ID" value="NZ_CP059154.1"/>
</dbReference>
<dbReference type="AlphaFoldDB" id="A0A7D6CR47"/>
<dbReference type="PANTHER" id="PTHR34512">
    <property type="entry name" value="CELL SURFACE PROTEIN"/>
    <property type="match status" value="1"/>
</dbReference>
<organism evidence="3 4">
    <name type="scientific">Natrinema zhouii</name>
    <dbReference type="NCBI Taxonomy" id="1710539"/>
    <lineage>
        <taxon>Archaea</taxon>
        <taxon>Methanobacteriati</taxon>
        <taxon>Methanobacteriota</taxon>
        <taxon>Stenosarchaea group</taxon>
        <taxon>Halobacteria</taxon>
        <taxon>Halobacteriales</taxon>
        <taxon>Natrialbaceae</taxon>
        <taxon>Natrinema</taxon>
    </lineage>
</organism>
<evidence type="ECO:0000313" key="3">
    <source>
        <dbReference type="EMBL" id="QLK25931.1"/>
    </source>
</evidence>
<dbReference type="KEGG" id="nay:HYG81_17935"/>
<dbReference type="Proteomes" id="UP000510869">
    <property type="component" value="Chromosome"/>
</dbReference>
<dbReference type="SMART" id="SM00564">
    <property type="entry name" value="PQQ"/>
    <property type="match status" value="4"/>
</dbReference>